<evidence type="ECO:0000313" key="7">
    <source>
        <dbReference type="EMBL" id="CAB0002466.1"/>
    </source>
</evidence>
<dbReference type="GO" id="GO:0004386">
    <property type="term" value="F:helicase activity"/>
    <property type="evidence" value="ECO:0007669"/>
    <property type="project" value="UniProtKB-KW"/>
</dbReference>
<organism evidence="7 8">
    <name type="scientific">Nesidiocoris tenuis</name>
    <dbReference type="NCBI Taxonomy" id="355587"/>
    <lineage>
        <taxon>Eukaryota</taxon>
        <taxon>Metazoa</taxon>
        <taxon>Ecdysozoa</taxon>
        <taxon>Arthropoda</taxon>
        <taxon>Hexapoda</taxon>
        <taxon>Insecta</taxon>
        <taxon>Pterygota</taxon>
        <taxon>Neoptera</taxon>
        <taxon>Paraneoptera</taxon>
        <taxon>Hemiptera</taxon>
        <taxon>Heteroptera</taxon>
        <taxon>Panheteroptera</taxon>
        <taxon>Cimicomorpha</taxon>
        <taxon>Miridae</taxon>
        <taxon>Dicyphina</taxon>
        <taxon>Nesidiocoris</taxon>
    </lineage>
</organism>
<dbReference type="AlphaFoldDB" id="A0A6H5GG75"/>
<dbReference type="OrthoDB" id="306218at2759"/>
<evidence type="ECO:0000256" key="5">
    <source>
        <dbReference type="ARBA" id="ARBA00022840"/>
    </source>
</evidence>
<dbReference type="GO" id="GO:0046872">
    <property type="term" value="F:metal ion binding"/>
    <property type="evidence" value="ECO:0007669"/>
    <property type="project" value="UniProtKB-KW"/>
</dbReference>
<protein>
    <recommendedName>
        <fullName evidence="6">DNA replication factor Dna2 N-terminal domain-containing protein</fullName>
    </recommendedName>
</protein>
<sequence>MILSLLKSPGWVVDWTGMLVTNSDHLISGTAIVGSLFCRRKAILSEIFDELGDFEPKHLVIGSVVHQLLQEVSNLG</sequence>
<accession>A0A6H5GG75</accession>
<evidence type="ECO:0000256" key="4">
    <source>
        <dbReference type="ARBA" id="ARBA00022806"/>
    </source>
</evidence>
<dbReference type="Pfam" id="PF08696">
    <property type="entry name" value="Dna2"/>
    <property type="match status" value="1"/>
</dbReference>
<keyword evidence="5" id="KW-0067">ATP-binding</keyword>
<evidence type="ECO:0000256" key="3">
    <source>
        <dbReference type="ARBA" id="ARBA00022801"/>
    </source>
</evidence>
<dbReference type="GO" id="GO:0005524">
    <property type="term" value="F:ATP binding"/>
    <property type="evidence" value="ECO:0007669"/>
    <property type="project" value="UniProtKB-KW"/>
</dbReference>
<evidence type="ECO:0000256" key="1">
    <source>
        <dbReference type="ARBA" id="ARBA00022723"/>
    </source>
</evidence>
<evidence type="ECO:0000256" key="2">
    <source>
        <dbReference type="ARBA" id="ARBA00022741"/>
    </source>
</evidence>
<keyword evidence="4" id="KW-0347">Helicase</keyword>
<gene>
    <name evidence="7" type="ORF">NTEN_LOCUS8253</name>
</gene>
<dbReference type="GO" id="GO:0016787">
    <property type="term" value="F:hydrolase activity"/>
    <property type="evidence" value="ECO:0007669"/>
    <property type="project" value="UniProtKB-KW"/>
</dbReference>
<feature type="non-terminal residue" evidence="7">
    <location>
        <position position="76"/>
    </location>
</feature>
<name>A0A6H5GG75_9HEMI</name>
<proteinExistence type="predicted"/>
<keyword evidence="8" id="KW-1185">Reference proteome</keyword>
<evidence type="ECO:0000313" key="8">
    <source>
        <dbReference type="Proteomes" id="UP000479000"/>
    </source>
</evidence>
<feature type="domain" description="DNA replication factor Dna2 N-terminal" evidence="6">
    <location>
        <begin position="14"/>
        <end position="72"/>
    </location>
</feature>
<keyword evidence="2" id="KW-0547">Nucleotide-binding</keyword>
<dbReference type="Proteomes" id="UP000479000">
    <property type="component" value="Unassembled WGS sequence"/>
</dbReference>
<dbReference type="InterPro" id="IPR014808">
    <property type="entry name" value="DNA_replication_fac_Dna2_N"/>
</dbReference>
<reference evidence="7 8" key="1">
    <citation type="submission" date="2020-02" db="EMBL/GenBank/DDBJ databases">
        <authorList>
            <person name="Ferguson B K."/>
        </authorList>
    </citation>
    <scope>NUCLEOTIDE SEQUENCE [LARGE SCALE GENOMIC DNA]</scope>
</reference>
<keyword evidence="1" id="KW-0479">Metal-binding</keyword>
<keyword evidence="3" id="KW-0378">Hydrolase</keyword>
<dbReference type="EMBL" id="CADCXU010012361">
    <property type="protein sequence ID" value="CAB0002466.1"/>
    <property type="molecule type" value="Genomic_DNA"/>
</dbReference>
<evidence type="ECO:0000259" key="6">
    <source>
        <dbReference type="Pfam" id="PF08696"/>
    </source>
</evidence>